<dbReference type="Proteomes" id="UP001732700">
    <property type="component" value="Chromosome 7C"/>
</dbReference>
<organism evidence="1 2">
    <name type="scientific">Avena sativa</name>
    <name type="common">Oat</name>
    <dbReference type="NCBI Taxonomy" id="4498"/>
    <lineage>
        <taxon>Eukaryota</taxon>
        <taxon>Viridiplantae</taxon>
        <taxon>Streptophyta</taxon>
        <taxon>Embryophyta</taxon>
        <taxon>Tracheophyta</taxon>
        <taxon>Spermatophyta</taxon>
        <taxon>Magnoliopsida</taxon>
        <taxon>Liliopsida</taxon>
        <taxon>Poales</taxon>
        <taxon>Poaceae</taxon>
        <taxon>BOP clade</taxon>
        <taxon>Pooideae</taxon>
        <taxon>Poodae</taxon>
        <taxon>Poeae</taxon>
        <taxon>Poeae Chloroplast Group 1 (Aveneae type)</taxon>
        <taxon>Aveninae</taxon>
        <taxon>Avena</taxon>
    </lineage>
</organism>
<evidence type="ECO:0000313" key="2">
    <source>
        <dbReference type="Proteomes" id="UP001732700"/>
    </source>
</evidence>
<reference evidence="1" key="1">
    <citation type="submission" date="2021-05" db="EMBL/GenBank/DDBJ databases">
        <authorList>
            <person name="Scholz U."/>
            <person name="Mascher M."/>
            <person name="Fiebig A."/>
        </authorList>
    </citation>
    <scope>NUCLEOTIDE SEQUENCE [LARGE SCALE GENOMIC DNA]</scope>
</reference>
<accession>A0ACD6A3X1</accession>
<protein>
    <submittedName>
        <fullName evidence="1">Uncharacterized protein</fullName>
    </submittedName>
</protein>
<proteinExistence type="predicted"/>
<reference evidence="1" key="2">
    <citation type="submission" date="2025-09" db="UniProtKB">
        <authorList>
            <consortium name="EnsemblPlants"/>
        </authorList>
    </citation>
    <scope>IDENTIFICATION</scope>
</reference>
<keyword evidence="2" id="KW-1185">Reference proteome</keyword>
<name>A0ACD6A3X1_AVESA</name>
<sequence length="198" mass="22644">MDHVFLGLYGFSATIDILRTVCWFSFSQLSGSDDYSFLLFFLRLNQKTSAKKNRLHTEKLRKQRLLAEVKFLRRRYKSMSENPSQTVVYRVKNPAMGGPASRATVWDDRQRSVQAVGSSGKALRAQQQWRHPAPRVSPFIDLNETCEPSSEEIEEFHGYQQSVAACPSDMKTAAAFWDVRNPAARAGERKISWQDHLA</sequence>
<dbReference type="EnsemblPlants" id="AVESA.00010b.r2.7CG0673260.1">
    <property type="protein sequence ID" value="AVESA.00010b.r2.7CG0673260.1.CDS"/>
    <property type="gene ID" value="AVESA.00010b.r2.7CG0673260"/>
</dbReference>
<evidence type="ECO:0000313" key="1">
    <source>
        <dbReference type="EnsemblPlants" id="AVESA.00010b.r2.7CG0673260.1.CDS"/>
    </source>
</evidence>